<dbReference type="PROSITE" id="PS50231">
    <property type="entry name" value="RICIN_B_LECTIN"/>
    <property type="match status" value="1"/>
</dbReference>
<dbReference type="EMBL" id="CACSIO010000006">
    <property type="protein sequence ID" value="CAA0100750.1"/>
    <property type="molecule type" value="Genomic_DNA"/>
</dbReference>
<proteinExistence type="predicted"/>
<name>A0A5S9PAG6_9GAMM</name>
<dbReference type="Proteomes" id="UP000441399">
    <property type="component" value="Unassembled WGS sequence"/>
</dbReference>
<reference evidence="3 4" key="1">
    <citation type="submission" date="2019-11" db="EMBL/GenBank/DDBJ databases">
        <authorList>
            <person name="Holert J."/>
        </authorList>
    </citation>
    <scope>NUCLEOTIDE SEQUENCE [LARGE SCALE GENOMIC DNA]</scope>
    <source>
        <strain evidence="3">SB11_3</strain>
    </source>
</reference>
<dbReference type="SMART" id="SM00458">
    <property type="entry name" value="RICIN"/>
    <property type="match status" value="1"/>
</dbReference>
<evidence type="ECO:0000256" key="1">
    <source>
        <dbReference type="SAM" id="SignalP"/>
    </source>
</evidence>
<evidence type="ECO:0000259" key="2">
    <source>
        <dbReference type="SMART" id="SM00458"/>
    </source>
</evidence>
<dbReference type="PANTHER" id="PTHR13593">
    <property type="match status" value="1"/>
</dbReference>
<dbReference type="InterPro" id="IPR000772">
    <property type="entry name" value="Ricin_B_lectin"/>
</dbReference>
<dbReference type="InterPro" id="IPR035992">
    <property type="entry name" value="Ricin_B-like_lectins"/>
</dbReference>
<dbReference type="GO" id="GO:0006629">
    <property type="term" value="P:lipid metabolic process"/>
    <property type="evidence" value="ECO:0007669"/>
    <property type="project" value="InterPro"/>
</dbReference>
<dbReference type="GO" id="GO:0004436">
    <property type="term" value="F:phosphatidylinositol diacylglycerol-lyase activity"/>
    <property type="evidence" value="ECO:0007669"/>
    <property type="project" value="UniProtKB-EC"/>
</dbReference>
<feature type="signal peptide" evidence="1">
    <location>
        <begin position="1"/>
        <end position="20"/>
    </location>
</feature>
<organism evidence="3 4">
    <name type="scientific">BD1-7 clade bacterium</name>
    <dbReference type="NCBI Taxonomy" id="2029982"/>
    <lineage>
        <taxon>Bacteria</taxon>
        <taxon>Pseudomonadati</taxon>
        <taxon>Pseudomonadota</taxon>
        <taxon>Gammaproteobacteria</taxon>
        <taxon>Cellvibrionales</taxon>
        <taxon>Spongiibacteraceae</taxon>
        <taxon>BD1-7 clade</taxon>
    </lineage>
</organism>
<sequence length="452" mass="49967">MIVRISAAIAALVAATTLHAASPAGGDVPHISLDKSRWMTQGYFSQPNKQLRNICIPGSHDTGTYSITSGIDENISQTQNLDVGEQLAAGYRYFDLRFKRSGSEWVAFHGPSTGAPLSAIGSDLQAFVNANPQEIVLLKVLVDGDKATRDAFYAELSNYIGNRMAPRSLGTDVTFEDLWALDKNVIVLWTANDYASYPNTWSFSGSLIDPWANRTNINGLLGHQKDKANDPRNGKFFVHQMIRTPFGRGGNAGDDITDFFETVGTLSSIEKLSQGLNAAAMVYLLDGIAKQSGQRVNIAMVDFMEYQKVWEACMDVNDLEEDNWFYLKNKRDNTCLRANGDDVSDGVRTHLGGCDSYSGAKWRYNHATSEMISGKWDANGNYCLDTVNEAHNNGAPALWWCHKQGGNQTFIWNTDTLETSNSNVVLDSYGNGKVGFWDKNGGNNQKWSRVYQ</sequence>
<dbReference type="Pfam" id="PF00652">
    <property type="entry name" value="Ricin_B_lectin"/>
    <property type="match status" value="1"/>
</dbReference>
<gene>
    <name evidence="3" type="primary">plcA</name>
    <name evidence="3" type="ORF">OPDIPICF_04347</name>
</gene>
<keyword evidence="1" id="KW-0732">Signal</keyword>
<feature type="chain" id="PRO_5024874053" evidence="1">
    <location>
        <begin position="21"/>
        <end position="452"/>
    </location>
</feature>
<feature type="domain" description="Ricin B lectin" evidence="2">
    <location>
        <begin position="323"/>
        <end position="450"/>
    </location>
</feature>
<keyword evidence="3" id="KW-0456">Lyase</keyword>
<evidence type="ECO:0000313" key="4">
    <source>
        <dbReference type="Proteomes" id="UP000441399"/>
    </source>
</evidence>
<dbReference type="PROSITE" id="PS50007">
    <property type="entry name" value="PIPLC_X_DOMAIN"/>
    <property type="match status" value="1"/>
</dbReference>
<dbReference type="Gene3D" id="3.20.20.190">
    <property type="entry name" value="Phosphatidylinositol (PI) phosphodiesterase"/>
    <property type="match status" value="1"/>
</dbReference>
<dbReference type="EC" id="4.6.1.13" evidence="3"/>
<dbReference type="Gene3D" id="2.80.10.50">
    <property type="match status" value="1"/>
</dbReference>
<protein>
    <submittedName>
        <fullName evidence="3">1-phosphatidylinositol phosphodiesterase</fullName>
        <ecNumber evidence="3">4.6.1.13</ecNumber>
    </submittedName>
</protein>
<dbReference type="SUPFAM" id="SSF50370">
    <property type="entry name" value="Ricin B-like lectins"/>
    <property type="match status" value="1"/>
</dbReference>
<accession>A0A5S9PAG6</accession>
<keyword evidence="4" id="KW-1185">Reference proteome</keyword>
<dbReference type="InterPro" id="IPR051057">
    <property type="entry name" value="PI-PLC_domain"/>
</dbReference>
<dbReference type="InterPro" id="IPR017946">
    <property type="entry name" value="PLC-like_Pdiesterase_TIM-brl"/>
</dbReference>
<dbReference type="AlphaFoldDB" id="A0A5S9PAG6"/>
<dbReference type="SUPFAM" id="SSF51695">
    <property type="entry name" value="PLC-like phosphodiesterases"/>
    <property type="match status" value="1"/>
</dbReference>
<dbReference type="OrthoDB" id="2079904at2"/>
<evidence type="ECO:0000313" key="3">
    <source>
        <dbReference type="EMBL" id="CAA0100750.1"/>
    </source>
</evidence>
<dbReference type="PANTHER" id="PTHR13593:SF113">
    <property type="entry name" value="SI:DKEY-266F7.9"/>
    <property type="match status" value="1"/>
</dbReference>
<dbReference type="GO" id="GO:0008081">
    <property type="term" value="F:phosphoric diester hydrolase activity"/>
    <property type="evidence" value="ECO:0007669"/>
    <property type="project" value="InterPro"/>
</dbReference>